<proteinExistence type="predicted"/>
<evidence type="ECO:0000313" key="1">
    <source>
        <dbReference type="EMBL" id="BDC98575.1"/>
    </source>
</evidence>
<dbReference type="Proteomes" id="UP001354989">
    <property type="component" value="Chromosome"/>
</dbReference>
<sequence>MLKQKQKTSTEAPFQACPMPKLKEKKLKKNSLKFPLKFNHLALHLSAAPFFFFHTV</sequence>
<keyword evidence="2" id="KW-1185">Reference proteome</keyword>
<name>A0ABN6L5X9_9BACT</name>
<reference evidence="1 2" key="1">
    <citation type="submission" date="2021-12" db="EMBL/GenBank/DDBJ databases">
        <title>Genome sequencing of bacteria with rrn-lacking chromosome and rrn-plasmid.</title>
        <authorList>
            <person name="Anda M."/>
            <person name="Iwasaki W."/>
        </authorList>
    </citation>
    <scope>NUCLEOTIDE SEQUENCE [LARGE SCALE GENOMIC DNA]</scope>
    <source>
        <strain evidence="1 2">NBRC 101262</strain>
    </source>
</reference>
<organism evidence="1 2">
    <name type="scientific">Persicobacter psychrovividus</name>
    <dbReference type="NCBI Taxonomy" id="387638"/>
    <lineage>
        <taxon>Bacteria</taxon>
        <taxon>Pseudomonadati</taxon>
        <taxon>Bacteroidota</taxon>
        <taxon>Cytophagia</taxon>
        <taxon>Cytophagales</taxon>
        <taxon>Persicobacteraceae</taxon>
        <taxon>Persicobacter</taxon>
    </lineage>
</organism>
<evidence type="ECO:0000313" key="2">
    <source>
        <dbReference type="Proteomes" id="UP001354989"/>
    </source>
</evidence>
<accession>A0ABN6L5X9</accession>
<protein>
    <submittedName>
        <fullName evidence="1">Uncharacterized protein</fullName>
    </submittedName>
</protein>
<dbReference type="EMBL" id="AP025292">
    <property type="protein sequence ID" value="BDC98575.1"/>
    <property type="molecule type" value="Genomic_DNA"/>
</dbReference>
<gene>
    <name evidence="1" type="ORF">PEPS_08560</name>
</gene>